<proteinExistence type="predicted"/>
<name>A0A1I4K6K1_9BACI</name>
<protein>
    <submittedName>
        <fullName evidence="1">Uncharacterized protein</fullName>
    </submittedName>
</protein>
<reference evidence="1 2" key="1">
    <citation type="submission" date="2016-10" db="EMBL/GenBank/DDBJ databases">
        <authorList>
            <person name="de Groot N.N."/>
        </authorList>
    </citation>
    <scope>NUCLEOTIDE SEQUENCE [LARGE SCALE GENOMIC DNA]</scope>
    <source>
        <strain evidence="1 2">CGMCC 1.6134</strain>
    </source>
</reference>
<gene>
    <name evidence="1" type="ORF">SAMN04488054_104128</name>
</gene>
<dbReference type="AlphaFoldDB" id="A0A1I4K6K1"/>
<keyword evidence="2" id="KW-1185">Reference proteome</keyword>
<evidence type="ECO:0000313" key="2">
    <source>
        <dbReference type="Proteomes" id="UP000199668"/>
    </source>
</evidence>
<dbReference type="RefSeq" id="WP_090926004.1">
    <property type="nucleotide sequence ID" value="NZ_FOTY01000004.1"/>
</dbReference>
<accession>A0A1I4K6K1</accession>
<sequence>MHYIQNAEELQSLLKIEQAIGNAEKVLNVPEEPASPEPKEQAINQAKKQLDRAWNYHLHRRWS</sequence>
<organism evidence="1 2">
    <name type="scientific">Salibacterium qingdaonense</name>
    <dbReference type="NCBI Taxonomy" id="266892"/>
    <lineage>
        <taxon>Bacteria</taxon>
        <taxon>Bacillati</taxon>
        <taxon>Bacillota</taxon>
        <taxon>Bacilli</taxon>
        <taxon>Bacillales</taxon>
        <taxon>Bacillaceae</taxon>
    </lineage>
</organism>
<evidence type="ECO:0000313" key="1">
    <source>
        <dbReference type="EMBL" id="SFL74076.1"/>
    </source>
</evidence>
<dbReference type="EMBL" id="FOTY01000004">
    <property type="protein sequence ID" value="SFL74076.1"/>
    <property type="molecule type" value="Genomic_DNA"/>
</dbReference>
<dbReference type="Proteomes" id="UP000199668">
    <property type="component" value="Unassembled WGS sequence"/>
</dbReference>
<dbReference type="OrthoDB" id="2973422at2"/>